<sequence>MIFVDDSSIKVSGVILPGLVKSIEVKDDALIEEQTVEGSSVKAKQAEGYEDAKVMIELILEDGPDATKKEKLEKIQNLFKKAGQEKPVVHEIINEHTAARRVKKVIFKSLNSKEESKKEQLTVSLEFWSYNPMTIKATKSKGGSSQTVNSSTVSKLDPAYQSYLSDRGKAPKTSNSPAVDDASTTAYANRLAKMPY</sequence>
<reference evidence="2 3" key="1">
    <citation type="submission" date="2016-11" db="EMBL/GenBank/DDBJ databases">
        <authorList>
            <person name="Jaros S."/>
            <person name="Januszkiewicz K."/>
            <person name="Wedrychowicz H."/>
        </authorList>
    </citation>
    <scope>NUCLEOTIDE SEQUENCE [LARGE SCALE GENOMIC DNA]</scope>
    <source>
        <strain evidence="2 3">DSM 19022</strain>
    </source>
</reference>
<dbReference type="AlphaFoldDB" id="A0A1M6ERN5"/>
<accession>A0A1M6ERN5</accession>
<gene>
    <name evidence="2" type="ORF">SAMN02745176_01659</name>
</gene>
<evidence type="ECO:0000313" key="3">
    <source>
        <dbReference type="Proteomes" id="UP000184442"/>
    </source>
</evidence>
<evidence type="ECO:0000256" key="1">
    <source>
        <dbReference type="SAM" id="MobiDB-lite"/>
    </source>
</evidence>
<organism evidence="2 3">
    <name type="scientific">Lutispora thermophila DSM 19022</name>
    <dbReference type="NCBI Taxonomy" id="1122184"/>
    <lineage>
        <taxon>Bacteria</taxon>
        <taxon>Bacillati</taxon>
        <taxon>Bacillota</taxon>
        <taxon>Clostridia</taxon>
        <taxon>Lutisporales</taxon>
        <taxon>Lutisporaceae</taxon>
        <taxon>Lutispora</taxon>
    </lineage>
</organism>
<keyword evidence="3" id="KW-1185">Reference proteome</keyword>
<dbReference type="EMBL" id="FQZS01000010">
    <property type="protein sequence ID" value="SHI88083.1"/>
    <property type="molecule type" value="Genomic_DNA"/>
</dbReference>
<evidence type="ECO:0000313" key="2">
    <source>
        <dbReference type="EMBL" id="SHI88083.1"/>
    </source>
</evidence>
<dbReference type="STRING" id="1122184.SAMN02745176_01659"/>
<name>A0A1M6ERN5_9FIRM</name>
<proteinExistence type="predicted"/>
<protein>
    <submittedName>
        <fullName evidence="2">Uncharacterized protein</fullName>
    </submittedName>
</protein>
<dbReference type="Proteomes" id="UP000184442">
    <property type="component" value="Unassembled WGS sequence"/>
</dbReference>
<feature type="region of interest" description="Disordered" evidence="1">
    <location>
        <begin position="160"/>
        <end position="184"/>
    </location>
</feature>
<dbReference type="OrthoDB" id="2061133at2"/>
<dbReference type="RefSeq" id="WP_073025746.1">
    <property type="nucleotide sequence ID" value="NZ_FQZS01000010.1"/>
</dbReference>
<feature type="compositionally biased region" description="Polar residues" evidence="1">
    <location>
        <begin position="172"/>
        <end position="184"/>
    </location>
</feature>